<organism evidence="12 13">
    <name type="scientific">Jeotgalicoccus halotolerans</name>
    <dbReference type="NCBI Taxonomy" id="157227"/>
    <lineage>
        <taxon>Bacteria</taxon>
        <taxon>Bacillati</taxon>
        <taxon>Bacillota</taxon>
        <taxon>Bacilli</taxon>
        <taxon>Bacillales</taxon>
        <taxon>Staphylococcaceae</taxon>
        <taxon>Jeotgalicoccus</taxon>
    </lineage>
</organism>
<dbReference type="PANTHER" id="PTHR43124">
    <property type="entry name" value="PURINE EFFLUX PUMP PBUE"/>
    <property type="match status" value="1"/>
</dbReference>
<dbReference type="Proteomes" id="UP000257076">
    <property type="component" value="Unassembled WGS sequence"/>
</dbReference>
<evidence type="ECO:0000313" key="12">
    <source>
        <dbReference type="EMBL" id="REG22757.1"/>
    </source>
</evidence>
<evidence type="ECO:0000256" key="1">
    <source>
        <dbReference type="ARBA" id="ARBA00004651"/>
    </source>
</evidence>
<evidence type="ECO:0000313" key="13">
    <source>
        <dbReference type="Proteomes" id="UP000257076"/>
    </source>
</evidence>
<keyword evidence="7 10" id="KW-1133">Transmembrane helix</keyword>
<evidence type="ECO:0000256" key="5">
    <source>
        <dbReference type="ARBA" id="ARBA00022475"/>
    </source>
</evidence>
<evidence type="ECO:0000256" key="8">
    <source>
        <dbReference type="ARBA" id="ARBA00023136"/>
    </source>
</evidence>
<dbReference type="EMBL" id="QUMW01000015">
    <property type="protein sequence ID" value="REG22757.1"/>
    <property type="molecule type" value="Genomic_DNA"/>
</dbReference>
<feature type="transmembrane region" description="Helical" evidence="10">
    <location>
        <begin position="355"/>
        <end position="374"/>
    </location>
</feature>
<gene>
    <name evidence="12" type="ORF">DFR63_2128</name>
</gene>
<dbReference type="CDD" id="cd17325">
    <property type="entry name" value="MFS_MdtG_SLC18_like"/>
    <property type="match status" value="1"/>
</dbReference>
<feature type="transmembrane region" description="Helical" evidence="10">
    <location>
        <begin position="157"/>
        <end position="177"/>
    </location>
</feature>
<dbReference type="PANTHER" id="PTHR43124:SF3">
    <property type="entry name" value="CHLORAMPHENICOL EFFLUX PUMP RV0191"/>
    <property type="match status" value="1"/>
</dbReference>
<dbReference type="InterPro" id="IPR001958">
    <property type="entry name" value="Tet-R_TetA/multi-R_MdtG-like"/>
</dbReference>
<dbReference type="InterPro" id="IPR011701">
    <property type="entry name" value="MFS"/>
</dbReference>
<feature type="transmembrane region" description="Helical" evidence="10">
    <location>
        <begin position="236"/>
        <end position="257"/>
    </location>
</feature>
<feature type="transmembrane region" description="Helical" evidence="10">
    <location>
        <begin position="269"/>
        <end position="286"/>
    </location>
</feature>
<feature type="transmembrane region" description="Helical" evidence="10">
    <location>
        <begin position="37"/>
        <end position="57"/>
    </location>
</feature>
<reference evidence="12 13" key="1">
    <citation type="submission" date="2018-08" db="EMBL/GenBank/DDBJ databases">
        <title>Genomic Encyclopedia of Type Strains, Phase IV (KMG-IV): sequencing the most valuable type-strain genomes for metagenomic binning, comparative biology and taxonomic classification.</title>
        <authorList>
            <person name="Goeker M."/>
        </authorList>
    </citation>
    <scope>NUCLEOTIDE SEQUENCE [LARGE SCALE GENOMIC DNA]</scope>
    <source>
        <strain evidence="12 13">DSM 17274</strain>
    </source>
</reference>
<dbReference type="InterPro" id="IPR050189">
    <property type="entry name" value="MFS_Efflux_Transporters"/>
</dbReference>
<dbReference type="PROSITE" id="PS00216">
    <property type="entry name" value="SUGAR_TRANSPORT_1"/>
    <property type="match status" value="1"/>
</dbReference>
<keyword evidence="8 10" id="KW-0472">Membrane</keyword>
<protein>
    <recommendedName>
        <fullName evidence="3">Quinolone resistance protein NorA</fullName>
    </recommendedName>
</protein>
<feature type="transmembrane region" description="Helical" evidence="10">
    <location>
        <begin position="69"/>
        <end position="86"/>
    </location>
</feature>
<comment type="similarity">
    <text evidence="2">Belongs to the major facilitator superfamily. TCR/Tet family.</text>
</comment>
<dbReference type="PROSITE" id="PS50850">
    <property type="entry name" value="MFS"/>
    <property type="match status" value="1"/>
</dbReference>
<feature type="transmembrane region" description="Helical" evidence="10">
    <location>
        <begin position="5"/>
        <end position="25"/>
    </location>
</feature>
<dbReference type="AlphaFoldDB" id="A0A3E0ASK0"/>
<feature type="domain" description="Major facilitator superfamily (MFS) profile" evidence="11">
    <location>
        <begin position="3"/>
        <end position="379"/>
    </location>
</feature>
<dbReference type="InterPro" id="IPR005829">
    <property type="entry name" value="Sugar_transporter_CS"/>
</dbReference>
<keyword evidence="5" id="KW-1003">Cell membrane</keyword>
<evidence type="ECO:0000256" key="6">
    <source>
        <dbReference type="ARBA" id="ARBA00022692"/>
    </source>
</evidence>
<accession>A0A3E0ASK0</accession>
<evidence type="ECO:0000256" key="4">
    <source>
        <dbReference type="ARBA" id="ARBA00022448"/>
    </source>
</evidence>
<comment type="caution">
    <text evidence="12">The sequence shown here is derived from an EMBL/GenBank/DDBJ whole genome shotgun (WGS) entry which is preliminary data.</text>
</comment>
<dbReference type="GO" id="GO:0022857">
    <property type="term" value="F:transmembrane transporter activity"/>
    <property type="evidence" value="ECO:0007669"/>
    <property type="project" value="InterPro"/>
</dbReference>
<comment type="subcellular location">
    <subcellularLocation>
        <location evidence="1">Cell membrane</location>
        <topology evidence="1">Multi-pass membrane protein</topology>
    </subcellularLocation>
</comment>
<keyword evidence="13" id="KW-1185">Reference proteome</keyword>
<evidence type="ECO:0000256" key="9">
    <source>
        <dbReference type="ARBA" id="ARBA00024730"/>
    </source>
</evidence>
<name>A0A3E0ASK0_9STAP</name>
<dbReference type="PRINTS" id="PR01035">
    <property type="entry name" value="TCRTETA"/>
</dbReference>
<evidence type="ECO:0000256" key="7">
    <source>
        <dbReference type="ARBA" id="ARBA00022989"/>
    </source>
</evidence>
<feature type="transmembrane region" description="Helical" evidence="10">
    <location>
        <begin position="292"/>
        <end position="309"/>
    </location>
</feature>
<dbReference type="InterPro" id="IPR036259">
    <property type="entry name" value="MFS_trans_sf"/>
</dbReference>
<feature type="transmembrane region" description="Helical" evidence="10">
    <location>
        <begin position="197"/>
        <end position="216"/>
    </location>
</feature>
<sequence>MKSKVILYLVIVICFLDLFIQLPIITPFALELGASEFTAGIVVAMYSLFNMAGNIAGGFLSDKFGRRNTLLFGMIMQVFFVLIYTMTPSIAILIGVRAIHGFSSGLLTPASFSLIADISRKSAIGKSMALTGVAIGTAAIVGPAAGGIISSAVSYEMVYFILSGVYVFGTLLTFFGIRESSTDESRTRHAATPFKELLLRPSLNVAYISSFTLMIAQGTLAFGLPIKTGILGLEASITGMMLSVFGVTAIIVFATPINKIYSRYKSESLVAAGILILSASMILLHFAPSSGFVFLVMVIYGFGFGFIFPSMNKIIAEHSEMNERGKANGIFYSYFSLGSVAGSVLAGYFATVFNLPFLGIGLLTLVMLVILMFIRYRLEISRQ</sequence>
<dbReference type="RefSeq" id="WP_245954178.1">
    <property type="nucleotide sequence ID" value="NZ_CBCSHX010000007.1"/>
</dbReference>
<keyword evidence="4" id="KW-0813">Transport</keyword>
<dbReference type="Gene3D" id="1.20.1250.20">
    <property type="entry name" value="MFS general substrate transporter like domains"/>
    <property type="match status" value="1"/>
</dbReference>
<dbReference type="SUPFAM" id="SSF103473">
    <property type="entry name" value="MFS general substrate transporter"/>
    <property type="match status" value="1"/>
</dbReference>
<evidence type="ECO:0000259" key="11">
    <source>
        <dbReference type="PROSITE" id="PS50850"/>
    </source>
</evidence>
<comment type="function">
    <text evidence="9">Involved in quinolone resistance. May constitute a membrane-associated active efflux pump of hydrophilic quinolones.</text>
</comment>
<evidence type="ECO:0000256" key="10">
    <source>
        <dbReference type="SAM" id="Phobius"/>
    </source>
</evidence>
<evidence type="ECO:0000256" key="2">
    <source>
        <dbReference type="ARBA" id="ARBA00007520"/>
    </source>
</evidence>
<evidence type="ECO:0000256" key="3">
    <source>
        <dbReference type="ARBA" id="ARBA00019647"/>
    </source>
</evidence>
<feature type="transmembrane region" description="Helical" evidence="10">
    <location>
        <begin position="92"/>
        <end position="116"/>
    </location>
</feature>
<feature type="transmembrane region" description="Helical" evidence="10">
    <location>
        <begin position="128"/>
        <end position="151"/>
    </location>
</feature>
<dbReference type="Pfam" id="PF07690">
    <property type="entry name" value="MFS_1"/>
    <property type="match status" value="1"/>
</dbReference>
<feature type="transmembrane region" description="Helical" evidence="10">
    <location>
        <begin position="330"/>
        <end position="349"/>
    </location>
</feature>
<proteinExistence type="inferred from homology"/>
<dbReference type="PROSITE" id="PS00217">
    <property type="entry name" value="SUGAR_TRANSPORT_2"/>
    <property type="match status" value="1"/>
</dbReference>
<dbReference type="GO" id="GO:0005886">
    <property type="term" value="C:plasma membrane"/>
    <property type="evidence" value="ECO:0007669"/>
    <property type="project" value="UniProtKB-SubCell"/>
</dbReference>
<keyword evidence="6 10" id="KW-0812">Transmembrane</keyword>
<dbReference type="InterPro" id="IPR020846">
    <property type="entry name" value="MFS_dom"/>
</dbReference>